<dbReference type="FunFam" id="3.30.540.30:FF:000001">
    <property type="entry name" value="Dipeptidyl peptidase 3"/>
    <property type="match status" value="1"/>
</dbReference>
<keyword evidence="11 15" id="KW-0862">Zinc</keyword>
<keyword evidence="9 15" id="KW-0479">Metal-binding</keyword>
<evidence type="ECO:0000256" key="11">
    <source>
        <dbReference type="ARBA" id="ARBA00022833"/>
    </source>
</evidence>
<evidence type="ECO:0000256" key="17">
    <source>
        <dbReference type="PIRSR" id="PIRSR007828-2"/>
    </source>
</evidence>
<keyword evidence="8 15" id="KW-0645">Protease</keyword>
<keyword evidence="10 15" id="KW-0378">Hydrolase</keyword>
<dbReference type="GeneID" id="30148613"/>
<dbReference type="OrthoDB" id="4694525at2759"/>
<dbReference type="InterPro" id="IPR039461">
    <property type="entry name" value="Peptidase_M49"/>
</dbReference>
<comment type="cofactor">
    <cofactor evidence="15 17">
        <name>Zn(2+)</name>
        <dbReference type="ChEBI" id="CHEBI:29105"/>
    </cofactor>
    <text evidence="15 17">Binds 1 zinc ion per subunit.</text>
</comment>
<dbReference type="GO" id="GO:0008239">
    <property type="term" value="F:dipeptidyl-peptidase activity"/>
    <property type="evidence" value="ECO:0007669"/>
    <property type="project" value="UniProtKB-UniRule"/>
</dbReference>
<dbReference type="GO" id="GO:0006508">
    <property type="term" value="P:proteolysis"/>
    <property type="evidence" value="ECO:0007669"/>
    <property type="project" value="UniProtKB-KW"/>
</dbReference>
<comment type="similarity">
    <text evidence="3 15">Belongs to the peptidase M49 family.</text>
</comment>
<feature type="binding site" evidence="17">
    <location>
        <position position="428"/>
    </location>
    <ligand>
        <name>Zn(2+)</name>
        <dbReference type="ChEBI" id="CHEBI:29105"/>
        <note>catalytic</note>
    </ligand>
</feature>
<evidence type="ECO:0000256" key="2">
    <source>
        <dbReference type="ARBA" id="ARBA00004496"/>
    </source>
</evidence>
<protein>
    <recommendedName>
        <fullName evidence="5 15">Dipeptidyl peptidase 3</fullName>
        <ecNumber evidence="4 15">3.4.14.4</ecNumber>
    </recommendedName>
    <alternativeName>
        <fullName evidence="13 15">Dipeptidyl aminopeptidase III</fullName>
    </alternativeName>
    <alternativeName>
        <fullName evidence="14 15">Dipeptidyl peptidase III</fullName>
    </alternativeName>
</protein>
<dbReference type="GO" id="GO:0046872">
    <property type="term" value="F:metal ion binding"/>
    <property type="evidence" value="ECO:0007669"/>
    <property type="project" value="UniProtKB-KW"/>
</dbReference>
<evidence type="ECO:0000313" key="18">
    <source>
        <dbReference type="EMBL" id="ODQ80920.1"/>
    </source>
</evidence>
<dbReference type="Proteomes" id="UP000094336">
    <property type="component" value="Unassembled WGS sequence"/>
</dbReference>
<evidence type="ECO:0000256" key="12">
    <source>
        <dbReference type="ARBA" id="ARBA00023049"/>
    </source>
</evidence>
<dbReference type="GO" id="GO:0008235">
    <property type="term" value="F:metalloexopeptidase activity"/>
    <property type="evidence" value="ECO:0007669"/>
    <property type="project" value="InterPro"/>
</dbReference>
<dbReference type="EC" id="3.4.14.4" evidence="4 15"/>
<dbReference type="FunFam" id="3.30.540.30:FF:000002">
    <property type="entry name" value="Dipeptidyl peptidase 3"/>
    <property type="match status" value="1"/>
</dbReference>
<evidence type="ECO:0000256" key="5">
    <source>
        <dbReference type="ARBA" id="ARBA00014713"/>
    </source>
</evidence>
<dbReference type="InterPro" id="IPR005317">
    <property type="entry name" value="Dipeptidyl-peptase3"/>
</dbReference>
<evidence type="ECO:0000313" key="19">
    <source>
        <dbReference type="Proteomes" id="UP000094336"/>
    </source>
</evidence>
<dbReference type="RefSeq" id="XP_018986248.1">
    <property type="nucleotide sequence ID" value="XM_019130760.1"/>
</dbReference>
<gene>
    <name evidence="18" type="ORF">BABINDRAFT_170679</name>
</gene>
<dbReference type="STRING" id="984486.A0A1E3QTB8"/>
<dbReference type="PANTHER" id="PTHR23422:SF11">
    <property type="entry name" value="DIPEPTIDYL PEPTIDASE 3"/>
    <property type="match status" value="1"/>
</dbReference>
<evidence type="ECO:0000256" key="14">
    <source>
        <dbReference type="ARBA" id="ARBA00032119"/>
    </source>
</evidence>
<comment type="catalytic activity">
    <reaction evidence="1 15">
        <text>Release of an N-terminal dipeptide from a peptide comprising four or more residues, with broad specificity. Also acts on dipeptidyl 2-naphthylamides.</text>
        <dbReference type="EC" id="3.4.14.4"/>
    </reaction>
</comment>
<dbReference type="EMBL" id="KV454428">
    <property type="protein sequence ID" value="ODQ80920.1"/>
    <property type="molecule type" value="Genomic_DNA"/>
</dbReference>
<feature type="active site" evidence="16">
    <location>
        <position position="429"/>
    </location>
</feature>
<sequence length="670" mass="74043">MSAIANTSTYLADAGAPIVNLSAKAHFAELSATEQLYAHYMSKASHWGTRAVLRSVSPESNDIYDLILAIHRAVDGKYADSIAAKQYLEYAAQFLSNLGNYKSFGDVKYIPRLSPEEFQSFIDGIADADISARFAKVRTALYSLTQENVLLGWTDKGHVSSYYPGQAITQTEIETVNRLLADQGIMPENTRVSKTAANAFTVHVASADTVSLYKDIEAKGITITFQFGDHASEFAQIAAALTEAAKHAANDTQKAMVTAYVESFKTGSMAAHKESQVQWVKDLGPQVETNIGFIETYRDPSGVRGEWEGLVAMVNKQRTAKFTALVENAGRYIAALPWDKAYEKDTFTPPDFTSLEVMTFAGSGIPAGINIPNYDDVRLNYGFKNVSLGNILSAKTSSIEKITFVDDSLQAEFKKYSDESFEVQVGIHELLGHGSGKLLQETAPGVFNFDKAVVDPATWYKPGETWGSVFGSTSGAFEECRAESVAMYLITNHSLLTVFGITDEAEQKKIIHVGFLLMARAGLCALQFWDPKSGKWGQPHMQARYAILRVFVQAGFVQLETKEADFSDLMIRLDESKIETVGHEAVGEFLRKLHTYKATADVVEGVKFFTGMTDVKAHGMDKYRDAVLNKRLPRKLFIQGNTFVEDGKVELREYEETEVGMIQSFAERET</sequence>
<feature type="binding site" evidence="17">
    <location>
        <position position="479"/>
    </location>
    <ligand>
        <name>Zn(2+)</name>
        <dbReference type="ChEBI" id="CHEBI:29105"/>
        <note>catalytic</note>
    </ligand>
</feature>
<evidence type="ECO:0000256" key="7">
    <source>
        <dbReference type="ARBA" id="ARBA00022490"/>
    </source>
</evidence>
<dbReference type="PANTHER" id="PTHR23422">
    <property type="entry name" value="DIPEPTIDYL PEPTIDASE III-RELATED"/>
    <property type="match status" value="1"/>
</dbReference>
<evidence type="ECO:0000256" key="8">
    <source>
        <dbReference type="ARBA" id="ARBA00022670"/>
    </source>
</evidence>
<dbReference type="AlphaFoldDB" id="A0A1E3QTB8"/>
<dbReference type="PIRSF" id="PIRSF007828">
    <property type="entry name" value="Dipeptidyl-peptidase_III"/>
    <property type="match status" value="1"/>
</dbReference>
<evidence type="ECO:0000256" key="1">
    <source>
        <dbReference type="ARBA" id="ARBA00001336"/>
    </source>
</evidence>
<evidence type="ECO:0000256" key="3">
    <source>
        <dbReference type="ARBA" id="ARBA00010200"/>
    </source>
</evidence>
<evidence type="ECO:0000256" key="16">
    <source>
        <dbReference type="PIRSR" id="PIRSR007828-1"/>
    </source>
</evidence>
<dbReference type="GO" id="GO:0005737">
    <property type="term" value="C:cytoplasm"/>
    <property type="evidence" value="ECO:0007669"/>
    <property type="project" value="UniProtKB-SubCell"/>
</dbReference>
<dbReference type="Pfam" id="PF03571">
    <property type="entry name" value="Peptidase_M49"/>
    <property type="match status" value="1"/>
</dbReference>
<keyword evidence="19" id="KW-1185">Reference proteome</keyword>
<proteinExistence type="inferred from homology"/>
<organism evidence="18 19">
    <name type="scientific">Babjeviella inositovora NRRL Y-12698</name>
    <dbReference type="NCBI Taxonomy" id="984486"/>
    <lineage>
        <taxon>Eukaryota</taxon>
        <taxon>Fungi</taxon>
        <taxon>Dikarya</taxon>
        <taxon>Ascomycota</taxon>
        <taxon>Saccharomycotina</taxon>
        <taxon>Pichiomycetes</taxon>
        <taxon>Serinales incertae sedis</taxon>
        <taxon>Babjeviella</taxon>
    </lineage>
</organism>
<evidence type="ECO:0000256" key="15">
    <source>
        <dbReference type="PIRNR" id="PIRNR007828"/>
    </source>
</evidence>
<keyword evidence="12 15" id="KW-0482">Metalloprotease</keyword>
<accession>A0A1E3QTB8</accession>
<dbReference type="GO" id="GO:0004177">
    <property type="term" value="F:aminopeptidase activity"/>
    <property type="evidence" value="ECO:0007669"/>
    <property type="project" value="UniProtKB-KW"/>
</dbReference>
<feature type="binding site" evidence="17">
    <location>
        <position position="433"/>
    </location>
    <ligand>
        <name>Zn(2+)</name>
        <dbReference type="ChEBI" id="CHEBI:29105"/>
        <note>catalytic</note>
    </ligand>
</feature>
<keyword evidence="6 15" id="KW-0031">Aminopeptidase</keyword>
<evidence type="ECO:0000256" key="13">
    <source>
        <dbReference type="ARBA" id="ARBA00031288"/>
    </source>
</evidence>
<comment type="subcellular location">
    <subcellularLocation>
        <location evidence="2">Cytoplasm</location>
    </subcellularLocation>
</comment>
<name>A0A1E3QTB8_9ASCO</name>
<evidence type="ECO:0000256" key="9">
    <source>
        <dbReference type="ARBA" id="ARBA00022723"/>
    </source>
</evidence>
<dbReference type="Gene3D" id="3.30.540.30">
    <property type="match status" value="3"/>
</dbReference>
<reference evidence="19" key="1">
    <citation type="submission" date="2016-05" db="EMBL/GenBank/DDBJ databases">
        <title>Comparative genomics of biotechnologically important yeasts.</title>
        <authorList>
            <consortium name="DOE Joint Genome Institute"/>
            <person name="Riley R."/>
            <person name="Haridas S."/>
            <person name="Wolfe K.H."/>
            <person name="Lopes M.R."/>
            <person name="Hittinger C.T."/>
            <person name="Goker M."/>
            <person name="Salamov A."/>
            <person name="Wisecaver J."/>
            <person name="Long T.M."/>
            <person name="Aerts A.L."/>
            <person name="Barry K."/>
            <person name="Choi C."/>
            <person name="Clum A."/>
            <person name="Coughlan A.Y."/>
            <person name="Deshpande S."/>
            <person name="Douglass A.P."/>
            <person name="Hanson S.J."/>
            <person name="Klenk H.-P."/>
            <person name="Labutti K."/>
            <person name="Lapidus A."/>
            <person name="Lindquist E."/>
            <person name="Lipzen A."/>
            <person name="Meier-Kolthoff J.P."/>
            <person name="Ohm R.A."/>
            <person name="Otillar R.P."/>
            <person name="Pangilinan J."/>
            <person name="Peng Y."/>
            <person name="Rokas A."/>
            <person name="Rosa C.A."/>
            <person name="Scheuner C."/>
            <person name="Sibirny A.A."/>
            <person name="Slot J.C."/>
            <person name="Stielow J.B."/>
            <person name="Sun H."/>
            <person name="Kurtzman C.P."/>
            <person name="Blackwell M."/>
            <person name="Grigoriev I.V."/>
            <person name="Jeffries T.W."/>
        </authorList>
    </citation>
    <scope>NUCLEOTIDE SEQUENCE [LARGE SCALE GENOMIC DNA]</scope>
    <source>
        <strain evidence="19">NRRL Y-12698</strain>
    </source>
</reference>
<evidence type="ECO:0000256" key="6">
    <source>
        <dbReference type="ARBA" id="ARBA00022438"/>
    </source>
</evidence>
<keyword evidence="7 15" id="KW-0963">Cytoplasm</keyword>
<evidence type="ECO:0000256" key="10">
    <source>
        <dbReference type="ARBA" id="ARBA00022801"/>
    </source>
</evidence>
<evidence type="ECO:0000256" key="4">
    <source>
        <dbReference type="ARBA" id="ARBA00012063"/>
    </source>
</evidence>